<keyword evidence="4 10" id="KW-0812">Transmembrane</keyword>
<dbReference type="EMBL" id="JAPZLR010000001">
    <property type="protein sequence ID" value="MCZ7935917.1"/>
    <property type="molecule type" value="Genomic_DNA"/>
</dbReference>
<evidence type="ECO:0000256" key="10">
    <source>
        <dbReference type="RuleBase" id="RU364005"/>
    </source>
</evidence>
<evidence type="ECO:0000313" key="11">
    <source>
        <dbReference type="EMBL" id="MCZ7935917.1"/>
    </source>
</evidence>
<comment type="similarity">
    <text evidence="1 10">Belongs to the alphaproteobacteria porin family.</text>
</comment>
<evidence type="ECO:0000256" key="4">
    <source>
        <dbReference type="ARBA" id="ARBA00022692"/>
    </source>
</evidence>
<evidence type="ECO:0000256" key="8">
    <source>
        <dbReference type="ARBA" id="ARBA00023136"/>
    </source>
</evidence>
<feature type="non-terminal residue" evidence="11">
    <location>
        <position position="1"/>
    </location>
</feature>
<reference evidence="11" key="1">
    <citation type="submission" date="2022-12" db="EMBL/GenBank/DDBJ databases">
        <title>Draft genome sequences of 22 rhizogenic Agrobacterium biovar 1 strains, the causative agent of hairy root disease.</title>
        <authorList>
            <person name="Kim N."/>
            <person name="Vargas P."/>
            <person name="Rediers H."/>
        </authorList>
    </citation>
    <scope>NUCLEOTIDE SEQUENCE</scope>
    <source>
        <strain evidence="11">ST15.13.006</strain>
    </source>
</reference>
<evidence type="ECO:0000256" key="9">
    <source>
        <dbReference type="ARBA" id="ARBA00023237"/>
    </source>
</evidence>
<keyword evidence="7 10" id="KW-0626">Porin</keyword>
<dbReference type="Gene3D" id="2.40.170.20">
    <property type="entry name" value="TonB-dependent receptor, beta-barrel domain"/>
    <property type="match status" value="1"/>
</dbReference>
<dbReference type="GO" id="GO:0009279">
    <property type="term" value="C:cell outer membrane"/>
    <property type="evidence" value="ECO:0007669"/>
    <property type="project" value="UniProtKB-SubCell"/>
</dbReference>
<dbReference type="GO" id="GO:0006811">
    <property type="term" value="P:monoatomic ion transport"/>
    <property type="evidence" value="ECO:0007669"/>
    <property type="project" value="UniProtKB-KW"/>
</dbReference>
<organism evidence="11 12">
    <name type="scientific">Agrobacterium salinitolerans</name>
    <dbReference type="NCBI Taxonomy" id="1183413"/>
    <lineage>
        <taxon>Bacteria</taxon>
        <taxon>Pseudomonadati</taxon>
        <taxon>Pseudomonadota</taxon>
        <taxon>Alphaproteobacteria</taxon>
        <taxon>Hyphomicrobiales</taxon>
        <taxon>Rhizobiaceae</taxon>
        <taxon>Rhizobium/Agrobacterium group</taxon>
        <taxon>Agrobacterium</taxon>
    </lineage>
</organism>
<keyword evidence="5" id="KW-0732">Signal</keyword>
<evidence type="ECO:0000256" key="3">
    <source>
        <dbReference type="ARBA" id="ARBA00022452"/>
    </source>
</evidence>
<keyword evidence="9 10" id="KW-0998">Cell outer membrane</keyword>
<sequence>ATADIGPGTLGLAGVWASGVNAYYAESEWAVAAEYAIKATEKLTITPAFQYSGNVAAKGSSAAFAAAGAPIVGGAAGTTYYVVNDWSNDDAWTAGVTVDYQITQGLAAKVTANYTDTDNAPEEWTGFVRLQRSF</sequence>
<dbReference type="AlphaFoldDB" id="A0A9X3QWR1"/>
<accession>A0A9X3QWR1</accession>
<dbReference type="GO" id="GO:0046930">
    <property type="term" value="C:pore complex"/>
    <property type="evidence" value="ECO:0007669"/>
    <property type="project" value="UniProtKB-KW"/>
</dbReference>
<dbReference type="Pfam" id="PF02530">
    <property type="entry name" value="Porin_2"/>
    <property type="match status" value="1"/>
</dbReference>
<comment type="domain">
    <text evidence="10">Consists of 16-stranded beta-barrel sheets, with large surface-exposed loops, that form a transmembrane pore at the center of each barrel. The pore is partially ocluded by a peptide loop that folds into the pore lumen.</text>
</comment>
<name>A0A9X3QWR1_9HYPH</name>
<evidence type="ECO:0000256" key="7">
    <source>
        <dbReference type="ARBA" id="ARBA00023114"/>
    </source>
</evidence>
<protein>
    <recommendedName>
        <fullName evidence="10">Porin</fullName>
    </recommendedName>
</protein>
<evidence type="ECO:0000256" key="6">
    <source>
        <dbReference type="ARBA" id="ARBA00023065"/>
    </source>
</evidence>
<dbReference type="Proteomes" id="UP001151018">
    <property type="component" value="Unassembled WGS sequence"/>
</dbReference>
<dbReference type="SUPFAM" id="SSF56935">
    <property type="entry name" value="Porins"/>
    <property type="match status" value="1"/>
</dbReference>
<keyword evidence="6 10" id="KW-0406">Ion transport</keyword>
<comment type="function">
    <text evidence="10">Forms passive diffusion pores that allow small molecular weight hydrophilic materials across the outer membrane.</text>
</comment>
<evidence type="ECO:0000256" key="2">
    <source>
        <dbReference type="ARBA" id="ARBA00022448"/>
    </source>
</evidence>
<keyword evidence="8 10" id="KW-0472">Membrane</keyword>
<keyword evidence="2 10" id="KW-0813">Transport</keyword>
<dbReference type="InterPro" id="IPR003684">
    <property type="entry name" value="Porin_alphabac"/>
</dbReference>
<comment type="subcellular location">
    <subcellularLocation>
        <location evidence="10">Cell outer membrane</location>
        <topology evidence="10">Multi-pass membrane protein</topology>
    </subcellularLocation>
</comment>
<dbReference type="RefSeq" id="WP_269834425.1">
    <property type="nucleotide sequence ID" value="NZ_JAPZLR010000001.1"/>
</dbReference>
<evidence type="ECO:0000313" key="12">
    <source>
        <dbReference type="Proteomes" id="UP001151018"/>
    </source>
</evidence>
<dbReference type="GO" id="GO:0015288">
    <property type="term" value="F:porin activity"/>
    <property type="evidence" value="ECO:0007669"/>
    <property type="project" value="UniProtKB-KW"/>
</dbReference>
<keyword evidence="3 10" id="KW-1134">Transmembrane beta strand</keyword>
<evidence type="ECO:0000256" key="5">
    <source>
        <dbReference type="ARBA" id="ARBA00022729"/>
    </source>
</evidence>
<comment type="caution">
    <text evidence="11">The sequence shown here is derived from an EMBL/GenBank/DDBJ whole genome shotgun (WGS) entry which is preliminary data.</text>
</comment>
<dbReference type="InterPro" id="IPR036942">
    <property type="entry name" value="Beta-barrel_TonB_sf"/>
</dbReference>
<gene>
    <name evidence="11" type="ORF">O9X88_00005</name>
</gene>
<evidence type="ECO:0000256" key="1">
    <source>
        <dbReference type="ARBA" id="ARBA00009521"/>
    </source>
</evidence>
<proteinExistence type="inferred from homology"/>